<dbReference type="Proteomes" id="UP000007350">
    <property type="component" value="Unassembled WGS sequence"/>
</dbReference>
<dbReference type="Gene3D" id="3.30.470.20">
    <property type="entry name" value="ATP-grasp fold, B domain"/>
    <property type="match status" value="1"/>
</dbReference>
<evidence type="ECO:0000313" key="6">
    <source>
        <dbReference type="Proteomes" id="UP000007350"/>
    </source>
</evidence>
<dbReference type="GO" id="GO:0070740">
    <property type="term" value="F:tubulin-glutamic acid ligase activity"/>
    <property type="evidence" value="ECO:0007669"/>
    <property type="project" value="TreeGrafter"/>
</dbReference>
<dbReference type="InterPro" id="IPR004344">
    <property type="entry name" value="TTL/TTLL_fam"/>
</dbReference>
<dbReference type="PANTHER" id="PTHR12241">
    <property type="entry name" value="TUBULIN POLYGLUTAMYLASE"/>
    <property type="match status" value="1"/>
</dbReference>
<dbReference type="GO" id="GO:0000226">
    <property type="term" value="P:microtubule cytoskeleton organization"/>
    <property type="evidence" value="ECO:0007669"/>
    <property type="project" value="TreeGrafter"/>
</dbReference>
<keyword evidence="1 5" id="KW-0436">Ligase</keyword>
<dbReference type="Pfam" id="PF03133">
    <property type="entry name" value="TTL"/>
    <property type="match status" value="1"/>
</dbReference>
<evidence type="ECO:0000313" key="5">
    <source>
        <dbReference type="EMBL" id="EKF31864.1"/>
    </source>
</evidence>
<evidence type="ECO:0000256" key="4">
    <source>
        <dbReference type="SAM" id="MobiDB-lite"/>
    </source>
</evidence>
<keyword evidence="6" id="KW-1185">Reference proteome</keyword>
<evidence type="ECO:0000256" key="3">
    <source>
        <dbReference type="ARBA" id="ARBA00022840"/>
    </source>
</evidence>
<dbReference type="GO" id="GO:0005524">
    <property type="term" value="F:ATP binding"/>
    <property type="evidence" value="ECO:0007669"/>
    <property type="project" value="UniProtKB-KW"/>
</dbReference>
<dbReference type="AlphaFoldDB" id="K2N1K7"/>
<feature type="compositionally biased region" description="Polar residues" evidence="4">
    <location>
        <begin position="88"/>
        <end position="105"/>
    </location>
</feature>
<gene>
    <name evidence="5" type="ORF">MOQ_004296</name>
</gene>
<dbReference type="EMBL" id="AHKC01010567">
    <property type="protein sequence ID" value="EKF31864.1"/>
    <property type="molecule type" value="Genomic_DNA"/>
</dbReference>
<dbReference type="OrthoDB" id="202825at2759"/>
<name>K2N1K7_TRYCR</name>
<sequence>MAGKILPPPHNLPTFYPQSLGFLQRDGRDDMDVMTADTTYILHRHQRLIVGKFVPDINNEDPSNPKYVVQSTGRLRPSRMPPLSRSLNGNRLSNASSVEETTFSDTTVREELAHTNRMATEKIQYTVVEPLYPFSAPSLFFPIRHSSRTGGKAGDIRSPRQINLAYHGRDRPHYKLESLTVQKNNLNRMCLYKLGPGAVAFKVVIDAFEAAGMRYTPSNELFNVIWAKRATNYTLSHLGPYQKVNHFPGTWGIGRKDSLATNIDKMQRYFGVDTFNIVPTSFLIPKQWKELEEYVKRQPDTSEDPLILIVKPSASSCGRGIRLFRGMPPMPTGTRQLVCQRYLGNPMLIYGRKFDLRLYCVVTSFDPLRIFLFDEGLVRFAAQKYTGMDKDLENIHVHLTNYSVNKTAELNRASRGKEYHSDDPLDIKWCLSDLRDFLIKNNKDGGIVWERIMRGCEDVVIKTFLSIEHDVVQRIRKECSDKTGRGCFELYGLDLMADDQCNVRLIEVNIMPSLATGTPLDKAVKSRMLAHLLTLIRVIPHQRNAPGHTPPNFGEPSSDRHDIRYRFGRHPHGDAELVRKPLLSRFNDPRDSDSVLSPSEYLLLVEAEEELACAGGFRRIFPTAENVLTYLPYFTHGVLRNNYLLASAVRMQAKARN</sequence>
<comment type="caution">
    <text evidence="5">The sequence shown here is derived from an EMBL/GenBank/DDBJ whole genome shotgun (WGS) entry which is preliminary data.</text>
</comment>
<reference evidence="5 6" key="1">
    <citation type="journal article" date="2012" name="BMC Genomics">
        <title>Comparative genomic analysis of human infective Trypanosoma cruzi lineages with the bat-restricted subspecies T. cruzi marinkellei.</title>
        <authorList>
            <person name="Franzen O."/>
            <person name="Talavera-Lopez C."/>
            <person name="Ochaya S."/>
            <person name="Butler C.E."/>
            <person name="Messenger L.A."/>
            <person name="Lewis M.D."/>
            <person name="Llewellyn M.S."/>
            <person name="Marinkelle C.J."/>
            <person name="Tyler K.M."/>
            <person name="Miles M.A."/>
            <person name="Andersson B."/>
        </authorList>
    </citation>
    <scope>NUCLEOTIDE SEQUENCE [LARGE SCALE GENOMIC DNA]</scope>
    <source>
        <strain evidence="5 6">B7</strain>
    </source>
</reference>
<organism evidence="5 6">
    <name type="scientific">Trypanosoma cruzi marinkellei</name>
    <dbReference type="NCBI Taxonomy" id="85056"/>
    <lineage>
        <taxon>Eukaryota</taxon>
        <taxon>Discoba</taxon>
        <taxon>Euglenozoa</taxon>
        <taxon>Kinetoplastea</taxon>
        <taxon>Metakinetoplastina</taxon>
        <taxon>Trypanosomatida</taxon>
        <taxon>Trypanosomatidae</taxon>
        <taxon>Trypanosoma</taxon>
        <taxon>Schizotrypanum</taxon>
    </lineage>
</organism>
<dbReference type="GO" id="GO:0036064">
    <property type="term" value="C:ciliary basal body"/>
    <property type="evidence" value="ECO:0007669"/>
    <property type="project" value="TreeGrafter"/>
</dbReference>
<evidence type="ECO:0000256" key="2">
    <source>
        <dbReference type="ARBA" id="ARBA00022741"/>
    </source>
</evidence>
<dbReference type="PANTHER" id="PTHR12241:SF160">
    <property type="entry name" value="TYROSINE LIGASE PROTEIN, PUTATIVE-RELATED"/>
    <property type="match status" value="1"/>
</dbReference>
<feature type="region of interest" description="Disordered" evidence="4">
    <location>
        <begin position="60"/>
        <end position="105"/>
    </location>
</feature>
<evidence type="ECO:0000256" key="1">
    <source>
        <dbReference type="ARBA" id="ARBA00022598"/>
    </source>
</evidence>
<keyword evidence="2" id="KW-0547">Nucleotide-binding</keyword>
<keyword evidence="3" id="KW-0067">ATP-binding</keyword>
<dbReference type="PROSITE" id="PS51221">
    <property type="entry name" value="TTL"/>
    <property type="match status" value="1"/>
</dbReference>
<proteinExistence type="predicted"/>
<protein>
    <submittedName>
        <fullName evidence="5">Tubulin tyrosine ligase, putative</fullName>
    </submittedName>
</protein>
<dbReference type="GO" id="GO:0015631">
    <property type="term" value="F:tubulin binding"/>
    <property type="evidence" value="ECO:0007669"/>
    <property type="project" value="TreeGrafter"/>
</dbReference>
<accession>K2N1K7</accession>
<dbReference type="SUPFAM" id="SSF56059">
    <property type="entry name" value="Glutathione synthetase ATP-binding domain-like"/>
    <property type="match status" value="1"/>
</dbReference>